<protein>
    <submittedName>
        <fullName evidence="4">Uncharacterized protein</fullName>
    </submittedName>
</protein>
<dbReference type="PANTHER" id="PTHR31149">
    <property type="entry name" value="EXPRESSED PROTEIN"/>
    <property type="match status" value="1"/>
</dbReference>
<feature type="region of interest" description="Disordered" evidence="1">
    <location>
        <begin position="71"/>
        <end position="99"/>
    </location>
</feature>
<proteinExistence type="predicted"/>
<dbReference type="FunFam" id="2.60.40.2700:FF:000001">
    <property type="entry name" value="Transmembrane protein"/>
    <property type="match status" value="1"/>
</dbReference>
<feature type="region of interest" description="Disordered" evidence="1">
    <location>
        <begin position="504"/>
        <end position="535"/>
    </location>
</feature>
<feature type="domain" description="AIR9-like A9" evidence="3">
    <location>
        <begin position="566"/>
        <end position="644"/>
    </location>
</feature>
<dbReference type="EMBL" id="JAUJYN010000001">
    <property type="protein sequence ID" value="KAK1280177.1"/>
    <property type="molecule type" value="Genomic_DNA"/>
</dbReference>
<dbReference type="Proteomes" id="UP001179952">
    <property type="component" value="Unassembled WGS sequence"/>
</dbReference>
<dbReference type="PANTHER" id="PTHR31149:SF10">
    <property type="entry name" value="OS05G0100900 PROTEIN"/>
    <property type="match status" value="1"/>
</dbReference>
<keyword evidence="5" id="KW-1185">Reference proteome</keyword>
<evidence type="ECO:0000259" key="3">
    <source>
        <dbReference type="Pfam" id="PF23197"/>
    </source>
</evidence>
<dbReference type="InterPro" id="IPR056284">
    <property type="entry name" value="AIR9-like_A9"/>
</dbReference>
<name>A0AAV9BVJ7_ACOGR</name>
<feature type="compositionally biased region" description="Polar residues" evidence="1">
    <location>
        <begin position="515"/>
        <end position="524"/>
    </location>
</feature>
<dbReference type="AlphaFoldDB" id="A0AAV9BVJ7"/>
<comment type="caution">
    <text evidence="4">The sequence shown here is derived from an EMBL/GenBank/DDBJ whole genome shotgun (WGS) entry which is preliminary data.</text>
</comment>
<feature type="region of interest" description="Disordered" evidence="1">
    <location>
        <begin position="442"/>
        <end position="461"/>
    </location>
</feature>
<dbReference type="GO" id="GO:0005886">
    <property type="term" value="C:plasma membrane"/>
    <property type="evidence" value="ECO:0007669"/>
    <property type="project" value="TreeGrafter"/>
</dbReference>
<evidence type="ECO:0000313" key="5">
    <source>
        <dbReference type="Proteomes" id="UP001179952"/>
    </source>
</evidence>
<dbReference type="Pfam" id="PF23197">
    <property type="entry name" value="IG_AIR9"/>
    <property type="match status" value="1"/>
</dbReference>
<dbReference type="Gene3D" id="2.60.40.2700">
    <property type="match status" value="1"/>
</dbReference>
<evidence type="ECO:0000259" key="2">
    <source>
        <dbReference type="Pfam" id="PF23080"/>
    </source>
</evidence>
<organism evidence="4 5">
    <name type="scientific">Acorus gramineus</name>
    <name type="common">Dwarf sweet flag</name>
    <dbReference type="NCBI Taxonomy" id="55184"/>
    <lineage>
        <taxon>Eukaryota</taxon>
        <taxon>Viridiplantae</taxon>
        <taxon>Streptophyta</taxon>
        <taxon>Embryophyta</taxon>
        <taxon>Tracheophyta</taxon>
        <taxon>Spermatophyta</taxon>
        <taxon>Magnoliopsida</taxon>
        <taxon>Liliopsida</taxon>
        <taxon>Acoraceae</taxon>
        <taxon>Acorus</taxon>
    </lineage>
</organism>
<feature type="domain" description="DUF7046" evidence="2">
    <location>
        <begin position="682"/>
        <end position="774"/>
    </location>
</feature>
<gene>
    <name evidence="4" type="ORF">QJS04_geneDACA002853</name>
</gene>
<evidence type="ECO:0000256" key="1">
    <source>
        <dbReference type="SAM" id="MobiDB-lite"/>
    </source>
</evidence>
<dbReference type="InterPro" id="IPR055474">
    <property type="entry name" value="DUF7046"/>
</dbReference>
<accession>A0AAV9BVJ7</accession>
<reference evidence="4" key="1">
    <citation type="journal article" date="2023" name="Nat. Commun.">
        <title>Diploid and tetraploid genomes of Acorus and the evolution of monocots.</title>
        <authorList>
            <person name="Ma L."/>
            <person name="Liu K.W."/>
            <person name="Li Z."/>
            <person name="Hsiao Y.Y."/>
            <person name="Qi Y."/>
            <person name="Fu T."/>
            <person name="Tang G.D."/>
            <person name="Zhang D."/>
            <person name="Sun W.H."/>
            <person name="Liu D.K."/>
            <person name="Li Y."/>
            <person name="Chen G.Z."/>
            <person name="Liu X.D."/>
            <person name="Liao X.Y."/>
            <person name="Jiang Y.T."/>
            <person name="Yu X."/>
            <person name="Hao Y."/>
            <person name="Huang J."/>
            <person name="Zhao X.W."/>
            <person name="Ke S."/>
            <person name="Chen Y.Y."/>
            <person name="Wu W.L."/>
            <person name="Hsu J.L."/>
            <person name="Lin Y.F."/>
            <person name="Huang M.D."/>
            <person name="Li C.Y."/>
            <person name="Huang L."/>
            <person name="Wang Z.W."/>
            <person name="Zhao X."/>
            <person name="Zhong W.Y."/>
            <person name="Peng D.H."/>
            <person name="Ahmad S."/>
            <person name="Lan S."/>
            <person name="Zhang J.S."/>
            <person name="Tsai W.C."/>
            <person name="Van de Peer Y."/>
            <person name="Liu Z.J."/>
        </authorList>
    </citation>
    <scope>NUCLEOTIDE SEQUENCE</scope>
    <source>
        <strain evidence="4">SCP</strain>
    </source>
</reference>
<reference evidence="4" key="2">
    <citation type="submission" date="2023-06" db="EMBL/GenBank/DDBJ databases">
        <authorList>
            <person name="Ma L."/>
            <person name="Liu K.-W."/>
            <person name="Li Z."/>
            <person name="Hsiao Y.-Y."/>
            <person name="Qi Y."/>
            <person name="Fu T."/>
            <person name="Tang G."/>
            <person name="Zhang D."/>
            <person name="Sun W.-H."/>
            <person name="Liu D.-K."/>
            <person name="Li Y."/>
            <person name="Chen G.-Z."/>
            <person name="Liu X.-D."/>
            <person name="Liao X.-Y."/>
            <person name="Jiang Y.-T."/>
            <person name="Yu X."/>
            <person name="Hao Y."/>
            <person name="Huang J."/>
            <person name="Zhao X.-W."/>
            <person name="Ke S."/>
            <person name="Chen Y.-Y."/>
            <person name="Wu W.-L."/>
            <person name="Hsu J.-L."/>
            <person name="Lin Y.-F."/>
            <person name="Huang M.-D."/>
            <person name="Li C.-Y."/>
            <person name="Huang L."/>
            <person name="Wang Z.-W."/>
            <person name="Zhao X."/>
            <person name="Zhong W.-Y."/>
            <person name="Peng D.-H."/>
            <person name="Ahmad S."/>
            <person name="Lan S."/>
            <person name="Zhang J.-S."/>
            <person name="Tsai W.-C."/>
            <person name="Van De Peer Y."/>
            <person name="Liu Z.-J."/>
        </authorList>
    </citation>
    <scope>NUCLEOTIDE SEQUENCE</scope>
    <source>
        <strain evidence="4">SCP</strain>
        <tissue evidence="4">Leaves</tissue>
    </source>
</reference>
<sequence>MDHRFEAAVDGGGIGSLAGRFSGLGIDDSSKESILQVFNAVEAAENAIKQQVEENERLKGELERRTRELERYKLDSSTSQSAAAGLRDDPMPASYRTHRSASPVWNEAVRTRWMDPSFQQDPQGTQFLCQNEMPEKGPSSQPSSGSWHYRESSKMDGHLKSFPGGQNNLDNVGLPRLPAPPARSLPPSIYQNGEYDPRLSSDHGLIPVSETNNSIRTWKQDLGPKVREHEEEIVQLRKHLAEYSKKEGQIRNEKYVLEKRIAYMRMAFDQQQQDLVDAASKALSYRQDIIEENIRLTYALQAAQQERTTFVSSLLPLLAEYGLQPSTLDAQSVVSSLKVLFKHLQEKLMITEEKLKESHYQIAPWHPDTFNNMNFAAQSPARPFGTSLNVSNDKGLEIVPQTAYSQVHTPNFSPPIVQTARADWDVFGHPSNHIVSADVPSKNIDHENFGRSPPPPRRDFAGQEMTGWGVATQDDSHMARFHEDSNNQNPPFTDLTRHSEAADSVMVAPQREVESSVNRVSGSSPYLAPGLDEPSSSFSPYLPPVLEEPSSSFSEAADDDPLPAIEGLQISGEPFPGKELQASGYSINGTTSCNFEWVRYLEDGSVSYIEGAKQPTYLVTADDVDSYLAIEVQPLDDRKRKGGLVEVFANEQRKITCDPDMQEQIEGILSIGHTSYYVSLSAGVLDIWEQAILAIKREGYSIKCDGPRGVVVTEKFSPNTATTIPYGYPTEFVIHGSGGNDHVLRTTDSSLRDGIVLTMRLFQMRALEKRKGKKRGLFFNK</sequence>
<dbReference type="Pfam" id="PF23080">
    <property type="entry name" value="DUF7046"/>
    <property type="match status" value="1"/>
</dbReference>
<feature type="region of interest" description="Disordered" evidence="1">
    <location>
        <begin position="129"/>
        <end position="156"/>
    </location>
</feature>
<evidence type="ECO:0000313" key="4">
    <source>
        <dbReference type="EMBL" id="KAK1280177.1"/>
    </source>
</evidence>